<dbReference type="EMBL" id="JAINDJ010000002">
    <property type="protein sequence ID" value="KAG9456506.1"/>
    <property type="molecule type" value="Genomic_DNA"/>
</dbReference>
<name>A0AAV7F8V7_ARIFI</name>
<dbReference type="GO" id="GO:0101005">
    <property type="term" value="F:deubiquitinase activity"/>
    <property type="evidence" value="ECO:0007669"/>
    <property type="project" value="TreeGrafter"/>
</dbReference>
<dbReference type="PROSITE" id="PS51858">
    <property type="entry name" value="PPPDE"/>
    <property type="match status" value="1"/>
</dbReference>
<evidence type="ECO:0000259" key="5">
    <source>
        <dbReference type="PROSITE" id="PS51858"/>
    </source>
</evidence>
<dbReference type="InterPro" id="IPR008580">
    <property type="entry name" value="PPPDE_dom"/>
</dbReference>
<accession>A0AAV7F8V7</accession>
<dbReference type="AlphaFoldDB" id="A0AAV7F8V7"/>
<dbReference type="Proteomes" id="UP000825729">
    <property type="component" value="Unassembled WGS sequence"/>
</dbReference>
<evidence type="ECO:0000256" key="4">
    <source>
        <dbReference type="SAM" id="MobiDB-lite"/>
    </source>
</evidence>
<dbReference type="Pfam" id="PF05903">
    <property type="entry name" value="Peptidase_C97"/>
    <property type="match status" value="1"/>
</dbReference>
<evidence type="ECO:0000256" key="2">
    <source>
        <dbReference type="ARBA" id="ARBA00022670"/>
    </source>
</evidence>
<dbReference type="Gene3D" id="3.90.1720.30">
    <property type="entry name" value="PPPDE domains"/>
    <property type="match status" value="1"/>
</dbReference>
<dbReference type="GO" id="GO:0016579">
    <property type="term" value="P:protein deubiquitination"/>
    <property type="evidence" value="ECO:0007669"/>
    <property type="project" value="TreeGrafter"/>
</dbReference>
<evidence type="ECO:0000256" key="3">
    <source>
        <dbReference type="ARBA" id="ARBA00022801"/>
    </source>
</evidence>
<keyword evidence="3" id="KW-0378">Hydrolase</keyword>
<reference evidence="6 7" key="1">
    <citation type="submission" date="2021-07" db="EMBL/GenBank/DDBJ databases">
        <title>The Aristolochia fimbriata genome: insights into angiosperm evolution, floral development and chemical biosynthesis.</title>
        <authorList>
            <person name="Jiao Y."/>
        </authorList>
    </citation>
    <scope>NUCLEOTIDE SEQUENCE [LARGE SCALE GENOMIC DNA]</scope>
    <source>
        <strain evidence="6">IBCAS-2021</strain>
        <tissue evidence="6">Leaf</tissue>
    </source>
</reference>
<organism evidence="6 7">
    <name type="scientific">Aristolochia fimbriata</name>
    <name type="common">White veined hardy Dutchman's pipe vine</name>
    <dbReference type="NCBI Taxonomy" id="158543"/>
    <lineage>
        <taxon>Eukaryota</taxon>
        <taxon>Viridiplantae</taxon>
        <taxon>Streptophyta</taxon>
        <taxon>Embryophyta</taxon>
        <taxon>Tracheophyta</taxon>
        <taxon>Spermatophyta</taxon>
        <taxon>Magnoliopsida</taxon>
        <taxon>Magnoliidae</taxon>
        <taxon>Piperales</taxon>
        <taxon>Aristolochiaceae</taxon>
        <taxon>Aristolochia</taxon>
    </lineage>
</organism>
<feature type="domain" description="PPPDE" evidence="5">
    <location>
        <begin position="19"/>
        <end position="156"/>
    </location>
</feature>
<evidence type="ECO:0000256" key="1">
    <source>
        <dbReference type="ARBA" id="ARBA00008140"/>
    </source>
</evidence>
<dbReference type="SMART" id="SM01179">
    <property type="entry name" value="DUF862"/>
    <property type="match status" value="1"/>
</dbReference>
<proteinExistence type="inferred from homology"/>
<protein>
    <recommendedName>
        <fullName evidence="5">PPPDE domain-containing protein</fullName>
    </recommendedName>
</protein>
<feature type="region of interest" description="Disordered" evidence="4">
    <location>
        <begin position="175"/>
        <end position="197"/>
    </location>
</feature>
<gene>
    <name evidence="6" type="ORF">H6P81_001014</name>
</gene>
<comment type="caution">
    <text evidence="6">The sequence shown here is derived from an EMBL/GenBank/DDBJ whole genome shotgun (WGS) entry which is preliminary data.</text>
</comment>
<sequence>MGTAFSSSGSEENDGNYSTPVILNFYDLTPLNNYTYRFGVGIFHSGIEVHGMEYGFGAHDFPTSGVFEVEPKTCPGFIYRSSITLGTLNMPPSEFRAFMENLASEYHGDTYHLISKNCNHFTDDVCTRLTGKGIPGWVNRLARLGAMCSCLLPESLQVTSVKQLPEYHMYSEDGSESLSINTHHEPTESDDTDPDKHLLSPSSAGEVCFLKEAHRVAIGSFVMDPGV</sequence>
<dbReference type="PANTHER" id="PTHR12378">
    <property type="entry name" value="DESUMOYLATING ISOPEPTIDASE"/>
    <property type="match status" value="1"/>
</dbReference>
<dbReference type="GO" id="GO:0006508">
    <property type="term" value="P:proteolysis"/>
    <property type="evidence" value="ECO:0007669"/>
    <property type="project" value="UniProtKB-KW"/>
</dbReference>
<evidence type="ECO:0000313" key="6">
    <source>
        <dbReference type="EMBL" id="KAG9456506.1"/>
    </source>
</evidence>
<keyword evidence="2" id="KW-0645">Protease</keyword>
<dbReference type="PANTHER" id="PTHR12378:SF80">
    <property type="entry name" value="IP06716P-RELATED"/>
    <property type="match status" value="1"/>
</dbReference>
<comment type="similarity">
    <text evidence="1">Belongs to the DeSI family.</text>
</comment>
<evidence type="ECO:0000313" key="7">
    <source>
        <dbReference type="Proteomes" id="UP000825729"/>
    </source>
</evidence>
<keyword evidence="7" id="KW-1185">Reference proteome</keyword>
<dbReference type="InterPro" id="IPR042266">
    <property type="entry name" value="PPPDE_sf"/>
</dbReference>